<evidence type="ECO:0000256" key="3">
    <source>
        <dbReference type="SAM" id="MobiDB-lite"/>
    </source>
</evidence>
<dbReference type="InterPro" id="IPR006598">
    <property type="entry name" value="CAP10"/>
</dbReference>
<feature type="compositionally biased region" description="Basic and acidic residues" evidence="3">
    <location>
        <begin position="473"/>
        <end position="484"/>
    </location>
</feature>
<name>A0A0M0K0Z0_9EUKA</name>
<evidence type="ECO:0000259" key="4">
    <source>
        <dbReference type="SMART" id="SM00672"/>
    </source>
</evidence>
<evidence type="ECO:0000313" key="6">
    <source>
        <dbReference type="Proteomes" id="UP000037460"/>
    </source>
</evidence>
<dbReference type="Pfam" id="PF05686">
    <property type="entry name" value="Glyco_transf_90"/>
    <property type="match status" value="1"/>
</dbReference>
<proteinExistence type="inferred from homology"/>
<dbReference type="OrthoDB" id="202415at2759"/>
<accession>A0A0M0K0Z0</accession>
<protein>
    <submittedName>
        <fullName evidence="5">Protein o-glucosyltransferase 1</fullName>
    </submittedName>
</protein>
<dbReference type="InterPro" id="IPR051091">
    <property type="entry name" value="O-Glucosyltr/Glycosyltrsf_90"/>
</dbReference>
<dbReference type="SMART" id="SM00672">
    <property type="entry name" value="CAP10"/>
    <property type="match status" value="1"/>
</dbReference>
<evidence type="ECO:0000256" key="1">
    <source>
        <dbReference type="ARBA" id="ARBA00010118"/>
    </source>
</evidence>
<evidence type="ECO:0000313" key="5">
    <source>
        <dbReference type="EMBL" id="KOO32546.1"/>
    </source>
</evidence>
<evidence type="ECO:0000256" key="2">
    <source>
        <dbReference type="ARBA" id="ARBA00022679"/>
    </source>
</evidence>
<feature type="domain" description="Glycosyl transferase CAP10" evidence="4">
    <location>
        <begin position="103"/>
        <end position="371"/>
    </location>
</feature>
<sequence>ASTGATPTSDPNAILASSLLAAHSKWDWRAIALEVLQPFEHIEQQQLDAAVESCNDNGTMYCQRMQIYDGSLYLTDYRAIFFDRHYAPARIMPILETLRRHPNLPNMDLVVAGNDEPRVPAHPGDRYSWTKLCGKYNGGTWQKPLLPPAIFASTINRAAFDLPWLDFAWFFPRRPHKLRTPPWSVLHGELVAAGKSVAWEDKVELAMHTGNVGSPFRKILSHVAGDHPDEILVNELFIGDHAKITQTCQSLGLHTKGGFQQHKCFMPFRDQCGYKYLLNSASIGYANKFKSLLLCGSVEFYEYGLISGVHYVSVDTAQDVPAMVRWLRANDEYARAVAAAGQARMASLDVGAVTDFMAEMLSQYSRRLIFPIKGPQPGAVRIECEDDLWRHYSLSKSWMMMYLMHDNKTCVHPPKPGERLGPPGWGGSYLGSKPRCYASHDLGPRAQPDACNYDKPYSASESFEPYGKWPKPHPLDQQRERWDQ</sequence>
<dbReference type="EMBL" id="JWZX01001744">
    <property type="protein sequence ID" value="KOO32546.1"/>
    <property type="molecule type" value="Genomic_DNA"/>
</dbReference>
<comment type="similarity">
    <text evidence="1">Belongs to the glycosyltransferase 90 family.</text>
</comment>
<dbReference type="PANTHER" id="PTHR12203">
    <property type="entry name" value="KDEL LYS-ASP-GLU-LEU CONTAINING - RELATED"/>
    <property type="match status" value="1"/>
</dbReference>
<reference evidence="6" key="1">
    <citation type="journal article" date="2015" name="PLoS Genet.">
        <title>Genome Sequence and Transcriptome Analyses of Chrysochromulina tobin: Metabolic Tools for Enhanced Algal Fitness in the Prominent Order Prymnesiales (Haptophyceae).</title>
        <authorList>
            <person name="Hovde B.T."/>
            <person name="Deodato C.R."/>
            <person name="Hunsperger H.M."/>
            <person name="Ryken S.A."/>
            <person name="Yost W."/>
            <person name="Jha R.K."/>
            <person name="Patterson J."/>
            <person name="Monnat R.J. Jr."/>
            <person name="Barlow S.B."/>
            <person name="Starkenburg S.R."/>
            <person name="Cattolico R.A."/>
        </authorList>
    </citation>
    <scope>NUCLEOTIDE SEQUENCE</scope>
    <source>
        <strain evidence="6">CCMP291</strain>
    </source>
</reference>
<feature type="region of interest" description="Disordered" evidence="3">
    <location>
        <begin position="448"/>
        <end position="484"/>
    </location>
</feature>
<dbReference type="PANTHER" id="PTHR12203:SF35">
    <property type="entry name" value="PROTEIN O-GLUCOSYLTRANSFERASE 1"/>
    <property type="match status" value="1"/>
</dbReference>
<gene>
    <name evidence="5" type="ORF">Ctob_008868</name>
</gene>
<keyword evidence="2 5" id="KW-0808">Transferase</keyword>
<dbReference type="AlphaFoldDB" id="A0A0M0K0Z0"/>
<dbReference type="GO" id="GO:0016740">
    <property type="term" value="F:transferase activity"/>
    <property type="evidence" value="ECO:0007669"/>
    <property type="project" value="UniProtKB-KW"/>
</dbReference>
<feature type="non-terminal residue" evidence="5">
    <location>
        <position position="1"/>
    </location>
</feature>
<dbReference type="Proteomes" id="UP000037460">
    <property type="component" value="Unassembled WGS sequence"/>
</dbReference>
<organism evidence="5 6">
    <name type="scientific">Chrysochromulina tobinii</name>
    <dbReference type="NCBI Taxonomy" id="1460289"/>
    <lineage>
        <taxon>Eukaryota</taxon>
        <taxon>Haptista</taxon>
        <taxon>Haptophyta</taxon>
        <taxon>Prymnesiophyceae</taxon>
        <taxon>Prymnesiales</taxon>
        <taxon>Chrysochromulinaceae</taxon>
        <taxon>Chrysochromulina</taxon>
    </lineage>
</organism>
<comment type="caution">
    <text evidence="5">The sequence shown here is derived from an EMBL/GenBank/DDBJ whole genome shotgun (WGS) entry which is preliminary data.</text>
</comment>
<keyword evidence="6" id="KW-1185">Reference proteome</keyword>